<dbReference type="EMBL" id="UINC01061426">
    <property type="protein sequence ID" value="SVB86984.1"/>
    <property type="molecule type" value="Genomic_DNA"/>
</dbReference>
<dbReference type="PANTHER" id="PTHR45632">
    <property type="entry name" value="LD33804P"/>
    <property type="match status" value="1"/>
</dbReference>
<sequence>HRGRMWIVGGDVNQGHYHNDVWASVDGRIWTRLTEQVPWGPRALHYTVAFQDRIWVMGGQTIPPFVPGGTRFCDDLWSSSDGIQWEQVDCRKPLRPHRGMIGGSAVFRDRIWILGGGTYDTPDRPDRQYYNDVWSSPNGIYWEQHIDAAPWVPRQYHEVAAFDDHLWVMEGYDGEGNRNDVWYSPDGVTWEEVPDTPWAPRHAASVFIYKDALWMVAGNNMTSDVWKLERG</sequence>
<gene>
    <name evidence="1" type="ORF">METZ01_LOCUS239838</name>
</gene>
<evidence type="ECO:0008006" key="2">
    <source>
        <dbReference type="Google" id="ProtNLM"/>
    </source>
</evidence>
<reference evidence="1" key="1">
    <citation type="submission" date="2018-05" db="EMBL/GenBank/DDBJ databases">
        <authorList>
            <person name="Lanie J.A."/>
            <person name="Ng W.-L."/>
            <person name="Kazmierczak K.M."/>
            <person name="Andrzejewski T.M."/>
            <person name="Davidsen T.M."/>
            <person name="Wayne K.J."/>
            <person name="Tettelin H."/>
            <person name="Glass J.I."/>
            <person name="Rusch D."/>
            <person name="Podicherti R."/>
            <person name="Tsui H.-C.T."/>
            <person name="Winkler M.E."/>
        </authorList>
    </citation>
    <scope>NUCLEOTIDE SEQUENCE</scope>
</reference>
<dbReference type="Gene3D" id="2.120.10.80">
    <property type="entry name" value="Kelch-type beta propeller"/>
    <property type="match status" value="2"/>
</dbReference>
<dbReference type="PANTHER" id="PTHR45632:SF5">
    <property type="entry name" value="KELCH-LIKE PROTEIN 22"/>
    <property type="match status" value="1"/>
</dbReference>
<evidence type="ECO:0000313" key="1">
    <source>
        <dbReference type="EMBL" id="SVB86984.1"/>
    </source>
</evidence>
<accession>A0A382HI20</accession>
<dbReference type="SUPFAM" id="SSF117281">
    <property type="entry name" value="Kelch motif"/>
    <property type="match status" value="1"/>
</dbReference>
<protein>
    <recommendedName>
        <fullName evidence="2">Galactose oxidase</fullName>
    </recommendedName>
</protein>
<dbReference type="InterPro" id="IPR015915">
    <property type="entry name" value="Kelch-typ_b-propeller"/>
</dbReference>
<name>A0A382HI20_9ZZZZ</name>
<proteinExistence type="predicted"/>
<dbReference type="AlphaFoldDB" id="A0A382HI20"/>
<feature type="non-terminal residue" evidence="1">
    <location>
        <position position="1"/>
    </location>
</feature>
<organism evidence="1">
    <name type="scientific">marine metagenome</name>
    <dbReference type="NCBI Taxonomy" id="408172"/>
    <lineage>
        <taxon>unclassified sequences</taxon>
        <taxon>metagenomes</taxon>
        <taxon>ecological metagenomes</taxon>
    </lineage>
</organism>